<evidence type="ECO:0000256" key="3">
    <source>
        <dbReference type="RuleBase" id="RU003707"/>
    </source>
</evidence>
<dbReference type="InterPro" id="IPR018376">
    <property type="entry name" value="Enoyl-CoA_hyd/isom_CS"/>
</dbReference>
<dbReference type="EC" id="4.1.3.36" evidence="5"/>
<dbReference type="PROSITE" id="PS00166">
    <property type="entry name" value="ENOYL_COA_HYDRATASE"/>
    <property type="match status" value="1"/>
</dbReference>
<dbReference type="SUPFAM" id="SSF52096">
    <property type="entry name" value="ClpP/crotonase"/>
    <property type="match status" value="1"/>
</dbReference>
<keyword evidence="6" id="KW-1185">Reference proteome</keyword>
<dbReference type="GO" id="GO:0009234">
    <property type="term" value="P:menaquinone biosynthetic process"/>
    <property type="evidence" value="ECO:0007669"/>
    <property type="project" value="InterPro"/>
</dbReference>
<proteinExistence type="inferred from homology"/>
<dbReference type="Gene3D" id="3.90.226.10">
    <property type="entry name" value="2-enoyl-CoA Hydratase, Chain A, domain 1"/>
    <property type="match status" value="1"/>
</dbReference>
<comment type="catalytic activity">
    <reaction evidence="1">
        <text>2-succinylbenzoyl-CoA + H(+) = 1,4-dihydroxy-2-naphthoyl-CoA + H2O</text>
        <dbReference type="Rhea" id="RHEA:26562"/>
        <dbReference type="ChEBI" id="CHEBI:15377"/>
        <dbReference type="ChEBI" id="CHEBI:15378"/>
        <dbReference type="ChEBI" id="CHEBI:57364"/>
        <dbReference type="ChEBI" id="CHEBI:58897"/>
        <dbReference type="EC" id="4.1.3.36"/>
    </reaction>
</comment>
<dbReference type="InterPro" id="IPR001753">
    <property type="entry name" value="Enoyl-CoA_hydra/iso"/>
</dbReference>
<evidence type="ECO:0000256" key="1">
    <source>
        <dbReference type="ARBA" id="ARBA00000177"/>
    </source>
</evidence>
<dbReference type="EMBL" id="JATAAI010000029">
    <property type="protein sequence ID" value="KAK1736370.1"/>
    <property type="molecule type" value="Genomic_DNA"/>
</dbReference>
<evidence type="ECO:0000256" key="4">
    <source>
        <dbReference type="SAM" id="MobiDB-lite"/>
    </source>
</evidence>
<dbReference type="AlphaFoldDB" id="A0AAD8XZX8"/>
<dbReference type="PANTHER" id="PTHR43113:SF1">
    <property type="entry name" value="1,4-DIHYDROXY-2-NAPHTHOYL-COA SYNTHASE, PEROXISOMAL"/>
    <property type="match status" value="1"/>
</dbReference>
<feature type="compositionally biased region" description="Polar residues" evidence="4">
    <location>
        <begin position="1"/>
        <end position="22"/>
    </location>
</feature>
<dbReference type="CDD" id="cd06558">
    <property type="entry name" value="crotonase-like"/>
    <property type="match status" value="1"/>
</dbReference>
<dbReference type="InterPro" id="IPR010198">
    <property type="entry name" value="DHNA-CoA_synthase_MenB"/>
</dbReference>
<name>A0AAD8XZX8_9STRA</name>
<comment type="similarity">
    <text evidence="3">Belongs to the enoyl-CoA hydratase/isomerase family.</text>
</comment>
<evidence type="ECO:0000313" key="6">
    <source>
        <dbReference type="Proteomes" id="UP001224775"/>
    </source>
</evidence>
<gene>
    <name evidence="5" type="ORF">QTG54_012970</name>
</gene>
<sequence length="319" mass="34549">MGDSSNADPASMAATRSSSKTAPPTPKRDGFHLVPSHPITYDVDQGSGFQDITYHVSTSDHCARIAFNRPHVLHAFRPTTINEVRQALELAQDDTRVSVIVLSSNLIEERTPAFCAGGDQSVRSSDGGYDDGSEAAPRLRVLDLQIQMRRCFKPIVAVVRGYAIGGGHILHMCADLTLAGEDAVFGQVGPRMGSVDAGYGSVHLARMVGQKKAREIWFLCKYYSAEEALQMGLINGVFPNAKLEGEVGRWVRRMGMLSPTALAVAKAAINADQDGSAGISLMGGHITRLFYMSEEAKEGRDAYLSGRPPQFRKIPQSKL</sequence>
<evidence type="ECO:0000256" key="2">
    <source>
        <dbReference type="ARBA" id="ARBA00023239"/>
    </source>
</evidence>
<dbReference type="PANTHER" id="PTHR43113">
    <property type="entry name" value="NUCLEOSIDE-DIPHOSPHATE-SUGAR EPIMERASE"/>
    <property type="match status" value="1"/>
</dbReference>
<protein>
    <submittedName>
        <fullName evidence="5">1,4-dihydroxy-2-naphthoyl-CoA synthase</fullName>
        <ecNumber evidence="5">4.1.3.36</ecNumber>
    </submittedName>
</protein>
<dbReference type="GO" id="GO:0008935">
    <property type="term" value="F:1,4-dihydroxy-2-naphthoyl-CoA synthase activity"/>
    <property type="evidence" value="ECO:0007669"/>
    <property type="project" value="UniProtKB-EC"/>
</dbReference>
<reference evidence="5" key="1">
    <citation type="submission" date="2023-06" db="EMBL/GenBank/DDBJ databases">
        <title>Survivors Of The Sea: Transcriptome response of Skeletonema marinoi to long-term dormancy.</title>
        <authorList>
            <person name="Pinder M.I.M."/>
            <person name="Kourtchenko O."/>
            <person name="Robertson E.K."/>
            <person name="Larsson T."/>
            <person name="Maumus F."/>
            <person name="Osuna-Cruz C.M."/>
            <person name="Vancaester E."/>
            <person name="Stenow R."/>
            <person name="Vandepoele K."/>
            <person name="Ploug H."/>
            <person name="Bruchert V."/>
            <person name="Godhe A."/>
            <person name="Topel M."/>
        </authorList>
    </citation>
    <scope>NUCLEOTIDE SEQUENCE</scope>
    <source>
        <strain evidence="5">R05AC</strain>
    </source>
</reference>
<dbReference type="Gene3D" id="1.10.12.10">
    <property type="entry name" value="Lyase 2-enoyl-coa Hydratase, Chain A, domain 2"/>
    <property type="match status" value="1"/>
</dbReference>
<keyword evidence="2 5" id="KW-0456">Lyase</keyword>
<accession>A0AAD8XZX8</accession>
<dbReference type="Pfam" id="PF00378">
    <property type="entry name" value="ECH_1"/>
    <property type="match status" value="1"/>
</dbReference>
<dbReference type="InterPro" id="IPR029045">
    <property type="entry name" value="ClpP/crotonase-like_dom_sf"/>
</dbReference>
<comment type="caution">
    <text evidence="5">The sequence shown here is derived from an EMBL/GenBank/DDBJ whole genome shotgun (WGS) entry which is preliminary data.</text>
</comment>
<dbReference type="InterPro" id="IPR014748">
    <property type="entry name" value="Enoyl-CoA_hydra_C"/>
</dbReference>
<feature type="region of interest" description="Disordered" evidence="4">
    <location>
        <begin position="1"/>
        <end position="37"/>
    </location>
</feature>
<organism evidence="5 6">
    <name type="scientific">Skeletonema marinoi</name>
    <dbReference type="NCBI Taxonomy" id="267567"/>
    <lineage>
        <taxon>Eukaryota</taxon>
        <taxon>Sar</taxon>
        <taxon>Stramenopiles</taxon>
        <taxon>Ochrophyta</taxon>
        <taxon>Bacillariophyta</taxon>
        <taxon>Coscinodiscophyceae</taxon>
        <taxon>Thalassiosirophycidae</taxon>
        <taxon>Thalassiosirales</taxon>
        <taxon>Skeletonemataceae</taxon>
        <taxon>Skeletonema</taxon>
        <taxon>Skeletonema marinoi-dohrnii complex</taxon>
    </lineage>
</organism>
<dbReference type="Proteomes" id="UP001224775">
    <property type="component" value="Unassembled WGS sequence"/>
</dbReference>
<dbReference type="HAMAP" id="MF_01934">
    <property type="entry name" value="MenB"/>
    <property type="match status" value="1"/>
</dbReference>
<evidence type="ECO:0000313" key="5">
    <source>
        <dbReference type="EMBL" id="KAK1736370.1"/>
    </source>
</evidence>